<dbReference type="EC" id="3.6.1.41" evidence="1"/>
<dbReference type="Pfam" id="PF01966">
    <property type="entry name" value="HD"/>
    <property type="match status" value="1"/>
</dbReference>
<dbReference type="InterPro" id="IPR003607">
    <property type="entry name" value="HD/PDEase_dom"/>
</dbReference>
<dbReference type="OrthoDB" id="9782134at2"/>
<comment type="caution">
    <text evidence="8">The sequence shown here is derived from an EMBL/GenBank/DDBJ whole genome shotgun (WGS) entry which is preliminary data.</text>
</comment>
<dbReference type="SMART" id="SM00471">
    <property type="entry name" value="HDc"/>
    <property type="match status" value="1"/>
</dbReference>
<keyword evidence="3" id="KW-0547">Nucleotide-binding</keyword>
<keyword evidence="9" id="KW-1185">Reference proteome</keyword>
<evidence type="ECO:0000256" key="4">
    <source>
        <dbReference type="ARBA" id="ARBA00022801"/>
    </source>
</evidence>
<reference evidence="8 9" key="1">
    <citation type="submission" date="2018-04" db="EMBL/GenBank/DDBJ databases">
        <title>Genomic Encyclopedia of Type Strains, Phase IV (KMG-IV): sequencing the most valuable type-strain genomes for metagenomic binning, comparative biology and taxonomic classification.</title>
        <authorList>
            <person name="Goeker M."/>
        </authorList>
    </citation>
    <scope>NUCLEOTIDE SEQUENCE [LARGE SCALE GENOMIC DNA]</scope>
    <source>
        <strain evidence="8 9">DSM 28795</strain>
    </source>
</reference>
<proteinExistence type="predicted"/>
<dbReference type="RefSeq" id="WP_089938392.1">
    <property type="nucleotide sequence ID" value="NZ_CAKOEX010000003.1"/>
</dbReference>
<dbReference type="SUPFAM" id="SSF109604">
    <property type="entry name" value="HD-domain/PDEase-like"/>
    <property type="match status" value="1"/>
</dbReference>
<evidence type="ECO:0000256" key="6">
    <source>
        <dbReference type="ARBA" id="ARBA00049417"/>
    </source>
</evidence>
<organism evidence="8 9">
    <name type="scientific">Convivina intestini</name>
    <dbReference type="NCBI Taxonomy" id="1505726"/>
    <lineage>
        <taxon>Bacteria</taxon>
        <taxon>Bacillati</taxon>
        <taxon>Bacillota</taxon>
        <taxon>Bacilli</taxon>
        <taxon>Lactobacillales</taxon>
        <taxon>Lactobacillaceae</taxon>
        <taxon>Convivina</taxon>
    </lineage>
</organism>
<keyword evidence="4 8" id="KW-0378">Hydrolase</keyword>
<dbReference type="Gene3D" id="1.10.3210.10">
    <property type="entry name" value="Hypothetical protein af1432"/>
    <property type="match status" value="1"/>
</dbReference>
<feature type="domain" description="HD" evidence="7">
    <location>
        <begin position="23"/>
        <end position="138"/>
    </location>
</feature>
<dbReference type="InterPro" id="IPR051094">
    <property type="entry name" value="Diverse_Catalytic_Enzymes"/>
</dbReference>
<evidence type="ECO:0000313" key="9">
    <source>
        <dbReference type="Proteomes" id="UP000245433"/>
    </source>
</evidence>
<evidence type="ECO:0000256" key="5">
    <source>
        <dbReference type="ARBA" id="ARBA00023004"/>
    </source>
</evidence>
<dbReference type="PROSITE" id="PS51831">
    <property type="entry name" value="HD"/>
    <property type="match status" value="1"/>
</dbReference>
<dbReference type="AlphaFoldDB" id="A0A2U1DC21"/>
<protein>
    <recommendedName>
        <fullName evidence="1">bis(5'-nucleosyl)-tetraphosphatase (symmetrical)</fullName>
        <ecNumber evidence="1">3.6.1.41</ecNumber>
    </recommendedName>
</protein>
<keyword evidence="2" id="KW-0479">Metal-binding</keyword>
<dbReference type="GO" id="GO:0008803">
    <property type="term" value="F:bis(5'-nucleosyl)-tetraphosphatase (symmetrical) activity"/>
    <property type="evidence" value="ECO:0007669"/>
    <property type="project" value="UniProtKB-EC"/>
</dbReference>
<name>A0A2U1DC21_9LACO</name>
<comment type="catalytic activity">
    <reaction evidence="6">
        <text>P(1),P(4)-bis(5'-adenosyl) tetraphosphate + H2O = 2 ADP + 2 H(+)</text>
        <dbReference type="Rhea" id="RHEA:24252"/>
        <dbReference type="ChEBI" id="CHEBI:15377"/>
        <dbReference type="ChEBI" id="CHEBI:15378"/>
        <dbReference type="ChEBI" id="CHEBI:58141"/>
        <dbReference type="ChEBI" id="CHEBI:456216"/>
        <dbReference type="EC" id="3.6.1.41"/>
    </reaction>
</comment>
<dbReference type="EMBL" id="QEKT01000003">
    <property type="protein sequence ID" value="PVY85102.1"/>
    <property type="molecule type" value="Genomic_DNA"/>
</dbReference>
<sequence length="191" mass="21407">MKYYSGSMAELEAQVAHQLSKKRFEHCLRVRDYAQKLASQNQIDSEQAAVAGLVHDYAKERSDAEFLAVIGAKHLDPDLVNWGNPVWHGIVGAEIIKDELGITDPLILQAVRDHTTGAGANMSKLSQIIFMADYLESGRDFPGVQTARTITDEDLGQGVRFQIIHTLAYLAKNERPIYPKSLTTYNYWVTQ</sequence>
<evidence type="ECO:0000313" key="8">
    <source>
        <dbReference type="EMBL" id="PVY85102.1"/>
    </source>
</evidence>
<dbReference type="CDD" id="cd00077">
    <property type="entry name" value="HDc"/>
    <property type="match status" value="1"/>
</dbReference>
<evidence type="ECO:0000256" key="2">
    <source>
        <dbReference type="ARBA" id="ARBA00022723"/>
    </source>
</evidence>
<dbReference type="GO" id="GO:0046872">
    <property type="term" value="F:metal ion binding"/>
    <property type="evidence" value="ECO:0007669"/>
    <property type="project" value="UniProtKB-KW"/>
</dbReference>
<dbReference type="InterPro" id="IPR006674">
    <property type="entry name" value="HD_domain"/>
</dbReference>
<dbReference type="PANTHER" id="PTHR35795:SF1">
    <property type="entry name" value="BIS(5'-NUCLEOSYL)-TETRAPHOSPHATASE, SYMMETRICAL"/>
    <property type="match status" value="1"/>
</dbReference>
<evidence type="ECO:0000256" key="1">
    <source>
        <dbReference type="ARBA" id="ARBA00012506"/>
    </source>
</evidence>
<dbReference type="InterPro" id="IPR005249">
    <property type="entry name" value="YqeK"/>
</dbReference>
<evidence type="ECO:0000256" key="3">
    <source>
        <dbReference type="ARBA" id="ARBA00022741"/>
    </source>
</evidence>
<dbReference type="Proteomes" id="UP000245433">
    <property type="component" value="Unassembled WGS sequence"/>
</dbReference>
<dbReference type="PANTHER" id="PTHR35795">
    <property type="entry name" value="SLR1885 PROTEIN"/>
    <property type="match status" value="1"/>
</dbReference>
<evidence type="ECO:0000259" key="7">
    <source>
        <dbReference type="PROSITE" id="PS51831"/>
    </source>
</evidence>
<dbReference type="GO" id="GO:0000166">
    <property type="term" value="F:nucleotide binding"/>
    <property type="evidence" value="ECO:0007669"/>
    <property type="project" value="UniProtKB-KW"/>
</dbReference>
<keyword evidence="5" id="KW-0408">Iron</keyword>
<accession>A0A2U1DC21</accession>
<gene>
    <name evidence="8" type="ORF">C7384_103127</name>
</gene>
<dbReference type="NCBIfam" id="TIGR00488">
    <property type="entry name" value="bis(5'-nucleosyl)-tetraphosphatase (symmetrical) YqeK"/>
    <property type="match status" value="1"/>
</dbReference>